<dbReference type="AlphaFoldDB" id="A0A3B0QV20"/>
<feature type="domain" description="MobA/VirD2-like nuclease" evidence="1">
    <location>
        <begin position="17"/>
        <end position="146"/>
    </location>
</feature>
<evidence type="ECO:0000313" key="2">
    <source>
        <dbReference type="EMBL" id="VAV83929.1"/>
    </source>
</evidence>
<sequence>MIGKGKSISHTGASMQYGWNQEKESEVVLRQHLVGENPKEITREFKMIQQLNDNCKRNTVSFVLSPTIEDGKNLSKKELTKITERFLKKMEIGERQAIAFVHRDKEHTHIHLYVNRIDFTGKAYKDNFIGKRSQQAAEQVAQSMNLTTVRTIQIEKSIEQQNIRSEIKQIHDQVMAVSKPKSFDEYIKLMKMENVKVIPSINKSNKLQGFRFEYKNHNLKGSEIHRSMSGGRIGIQLSNHNIIGIKIGKGNQIKLLGKLTQLSPNIITSITKKAIKRIIKKSLDIGIGI</sequence>
<organism evidence="2">
    <name type="scientific">hydrothermal vent metagenome</name>
    <dbReference type="NCBI Taxonomy" id="652676"/>
    <lineage>
        <taxon>unclassified sequences</taxon>
        <taxon>metagenomes</taxon>
        <taxon>ecological metagenomes</taxon>
    </lineage>
</organism>
<reference evidence="2" key="1">
    <citation type="submission" date="2018-06" db="EMBL/GenBank/DDBJ databases">
        <authorList>
            <person name="Zhirakovskaya E."/>
        </authorList>
    </citation>
    <scope>NUCLEOTIDE SEQUENCE</scope>
</reference>
<proteinExistence type="predicted"/>
<dbReference type="Pfam" id="PF03432">
    <property type="entry name" value="Relaxase"/>
    <property type="match status" value="1"/>
</dbReference>
<name>A0A3B0QV20_9ZZZZ</name>
<dbReference type="EMBL" id="UOEB01000116">
    <property type="protein sequence ID" value="VAV83929.1"/>
    <property type="molecule type" value="Genomic_DNA"/>
</dbReference>
<dbReference type="InterPro" id="IPR005094">
    <property type="entry name" value="Endonuclease_MobA/VirD2"/>
</dbReference>
<evidence type="ECO:0000259" key="1">
    <source>
        <dbReference type="Pfam" id="PF03432"/>
    </source>
</evidence>
<accession>A0A3B0QV20</accession>
<gene>
    <name evidence="2" type="ORF">MNBD_BACTEROID02-1962</name>
</gene>
<protein>
    <submittedName>
        <fullName evidence="2">Mobilization protein BmgA</fullName>
    </submittedName>
</protein>